<dbReference type="InterPro" id="IPR045087">
    <property type="entry name" value="Cu-oxidase_fam"/>
</dbReference>
<dbReference type="SUPFAM" id="SSF49503">
    <property type="entry name" value="Cupredoxins"/>
    <property type="match status" value="3"/>
</dbReference>
<dbReference type="InterPro" id="IPR006311">
    <property type="entry name" value="TAT_signal"/>
</dbReference>
<evidence type="ECO:0000259" key="11">
    <source>
        <dbReference type="Pfam" id="PF07732"/>
    </source>
</evidence>
<evidence type="ECO:0000256" key="8">
    <source>
        <dbReference type="ARBA" id="ARBA00043090"/>
    </source>
</evidence>
<dbReference type="InterPro" id="IPR019546">
    <property type="entry name" value="TAT_signal_bac_arc"/>
</dbReference>
<dbReference type="Proteomes" id="UP001165136">
    <property type="component" value="Unassembled WGS sequence"/>
</dbReference>
<sequence length="521" mass="57430">MTLSRRGFLGLLGGVGAAATLGAGVPWLASPVEIGRLLRSRVPLPAPFAVPLPIPPVLRPRTDAATDYYEITQRAAVREILPGVRTEIWGYDGQFPGPTIVSRSGRRTVVQHENRLPVPTVVHLHGGHTPAESDGYPTDLILPVGQDHAMSHSMPGMGMGMTDHRAVVTKGTRTYEYPMHQRAATLWYHDHRMDFTGASVWRGLAGFHLVQDDEEAALPLPHSERDIPLMLTDRAFDADGSLAYPSLDPTLQDKPGVEAAYGEGVLGDVILVNGAPWPQAEVDAARYRFRMLNASNARRYRLALDPPPPGGAGLVQIGSDGGLLAQPIAHDEVEIAPAERFDVVIDFSRYRVGDRVRLVNRLGSDTTADVMQFVIARTARDDSHLPDQLSRIEMLDPAKATVTRDIVFRTSGGGMWTVNGQPFDPNRADTIARLGATEIWRFTTDFHHPVHIHHSPFQVLTRNGRSPGRFDSGWKDTVIVEPAGQLSVIIRFDEYAGRFLYHCHNLEHEDMAMMANLEIRP</sequence>
<dbReference type="GO" id="GO:0005507">
    <property type="term" value="F:copper ion binding"/>
    <property type="evidence" value="ECO:0007669"/>
    <property type="project" value="InterPro"/>
</dbReference>
<dbReference type="EC" id="1.16.3.4" evidence="5"/>
<dbReference type="InterPro" id="IPR008972">
    <property type="entry name" value="Cupredoxin"/>
</dbReference>
<evidence type="ECO:0000259" key="10">
    <source>
        <dbReference type="Pfam" id="PF07731"/>
    </source>
</evidence>
<dbReference type="AlphaFoldDB" id="A0A9W6VJU5"/>
<evidence type="ECO:0000256" key="4">
    <source>
        <dbReference type="ARBA" id="ARBA00023002"/>
    </source>
</evidence>
<dbReference type="PANTHER" id="PTHR48267">
    <property type="entry name" value="CUPREDOXIN SUPERFAMILY PROTEIN"/>
    <property type="match status" value="1"/>
</dbReference>
<reference evidence="12" key="1">
    <citation type="submission" date="2023-03" db="EMBL/GenBank/DDBJ databases">
        <title>Amycolatopsis taiwanensis NBRC 103393.</title>
        <authorList>
            <person name="Ichikawa N."/>
            <person name="Sato H."/>
            <person name="Tonouchi N."/>
        </authorList>
    </citation>
    <scope>NUCLEOTIDE SEQUENCE</scope>
    <source>
        <strain evidence="12">NBRC 103393</strain>
    </source>
</reference>
<keyword evidence="13" id="KW-1185">Reference proteome</keyword>
<name>A0A9W6VJU5_9PSEU</name>
<dbReference type="InterPro" id="IPR002355">
    <property type="entry name" value="Cu_oxidase_Cu_BS"/>
</dbReference>
<feature type="domain" description="Plastocyanin-like" evidence="10">
    <location>
        <begin position="411"/>
        <end position="520"/>
    </location>
</feature>
<evidence type="ECO:0000313" key="12">
    <source>
        <dbReference type="EMBL" id="GLY69909.1"/>
    </source>
</evidence>
<evidence type="ECO:0000313" key="13">
    <source>
        <dbReference type="Proteomes" id="UP001165136"/>
    </source>
</evidence>
<evidence type="ECO:0000256" key="7">
    <source>
        <dbReference type="ARBA" id="ARBA00042896"/>
    </source>
</evidence>
<keyword evidence="4" id="KW-0560">Oxidoreductase</keyword>
<evidence type="ECO:0000256" key="5">
    <source>
        <dbReference type="ARBA" id="ARBA00038978"/>
    </source>
</evidence>
<keyword evidence="12" id="KW-0167">Capsid protein</keyword>
<dbReference type="EMBL" id="BSTI01000019">
    <property type="protein sequence ID" value="GLY69909.1"/>
    <property type="molecule type" value="Genomic_DNA"/>
</dbReference>
<feature type="domain" description="Plastocyanin-like" evidence="11">
    <location>
        <begin position="158"/>
        <end position="214"/>
    </location>
</feature>
<dbReference type="PANTHER" id="PTHR48267:SF1">
    <property type="entry name" value="BILIRUBIN OXIDASE"/>
    <property type="match status" value="1"/>
</dbReference>
<dbReference type="Pfam" id="PF07731">
    <property type="entry name" value="Cu-oxidase_2"/>
    <property type="match status" value="1"/>
</dbReference>
<dbReference type="GO" id="GO:0016491">
    <property type="term" value="F:oxidoreductase activity"/>
    <property type="evidence" value="ECO:0007669"/>
    <property type="project" value="UniProtKB-KW"/>
</dbReference>
<gene>
    <name evidence="12" type="primary">cotA</name>
    <name evidence="12" type="ORF">Atai01_65280</name>
</gene>
<comment type="caution">
    <text evidence="12">The sequence shown here is derived from an EMBL/GenBank/DDBJ whole genome shotgun (WGS) entry which is preliminary data.</text>
</comment>
<dbReference type="PROSITE" id="PS00080">
    <property type="entry name" value="MULTICOPPER_OXIDASE2"/>
    <property type="match status" value="1"/>
</dbReference>
<dbReference type="RefSeq" id="WP_285489282.1">
    <property type="nucleotide sequence ID" value="NZ_BSTI01000019.1"/>
</dbReference>
<evidence type="ECO:0000256" key="3">
    <source>
        <dbReference type="ARBA" id="ARBA00022723"/>
    </source>
</evidence>
<dbReference type="NCBIfam" id="TIGR01409">
    <property type="entry name" value="TAT_signal_seq"/>
    <property type="match status" value="1"/>
</dbReference>
<evidence type="ECO:0000256" key="6">
    <source>
        <dbReference type="ARBA" id="ARBA00041027"/>
    </source>
</evidence>
<dbReference type="PROSITE" id="PS51318">
    <property type="entry name" value="TAT"/>
    <property type="match status" value="1"/>
</dbReference>
<dbReference type="Gene3D" id="2.60.40.420">
    <property type="entry name" value="Cupredoxins - blue copper proteins"/>
    <property type="match status" value="4"/>
</dbReference>
<dbReference type="InterPro" id="IPR011707">
    <property type="entry name" value="Cu-oxidase-like_N"/>
</dbReference>
<dbReference type="CDD" id="cd14448">
    <property type="entry name" value="CuRO_2_BOD_CotA_like"/>
    <property type="match status" value="1"/>
</dbReference>
<organism evidence="12 13">
    <name type="scientific">Amycolatopsis taiwanensis</name>
    <dbReference type="NCBI Taxonomy" id="342230"/>
    <lineage>
        <taxon>Bacteria</taxon>
        <taxon>Bacillati</taxon>
        <taxon>Actinomycetota</taxon>
        <taxon>Actinomycetes</taxon>
        <taxon>Pseudonocardiales</taxon>
        <taxon>Pseudonocardiaceae</taxon>
        <taxon>Amycolatopsis</taxon>
    </lineage>
</organism>
<keyword evidence="12" id="KW-0946">Virion</keyword>
<feature type="domain" description="Plastocyanin-like" evidence="11">
    <location>
        <begin position="80"/>
        <end position="138"/>
    </location>
</feature>
<proteinExistence type="inferred from homology"/>
<comment type="similarity">
    <text evidence="1">Belongs to the multicopper oxidase family.</text>
</comment>
<evidence type="ECO:0000256" key="9">
    <source>
        <dbReference type="ARBA" id="ARBA00048092"/>
    </source>
</evidence>
<comment type="subunit">
    <text evidence="2">Monomer.</text>
</comment>
<dbReference type="InterPro" id="IPR011706">
    <property type="entry name" value="Cu-oxidase_C"/>
</dbReference>
<protein>
    <recommendedName>
        <fullName evidence="6">Multicopper oxidase CueO</fullName>
        <ecNumber evidence="5">1.16.3.4</ecNumber>
    </recommendedName>
    <alternativeName>
        <fullName evidence="7">Copper efflux oxidase</fullName>
    </alternativeName>
    <alternativeName>
        <fullName evidence="8">Cuprous oxidase</fullName>
    </alternativeName>
</protein>
<comment type="catalytic activity">
    <reaction evidence="9">
        <text>4 Cu(+) + O2 + 4 H(+) = 4 Cu(2+) + 2 H2O</text>
        <dbReference type="Rhea" id="RHEA:30083"/>
        <dbReference type="ChEBI" id="CHEBI:15377"/>
        <dbReference type="ChEBI" id="CHEBI:15378"/>
        <dbReference type="ChEBI" id="CHEBI:15379"/>
        <dbReference type="ChEBI" id="CHEBI:29036"/>
        <dbReference type="ChEBI" id="CHEBI:49552"/>
        <dbReference type="EC" id="1.16.3.4"/>
    </reaction>
    <physiologicalReaction direction="left-to-right" evidence="9">
        <dbReference type="Rhea" id="RHEA:30084"/>
    </physiologicalReaction>
</comment>
<evidence type="ECO:0000256" key="1">
    <source>
        <dbReference type="ARBA" id="ARBA00010609"/>
    </source>
</evidence>
<accession>A0A9W6VJU5</accession>
<evidence type="ECO:0000256" key="2">
    <source>
        <dbReference type="ARBA" id="ARBA00011245"/>
    </source>
</evidence>
<keyword evidence="3" id="KW-0479">Metal-binding</keyword>
<dbReference type="Pfam" id="PF07732">
    <property type="entry name" value="Cu-oxidase_3"/>
    <property type="match status" value="2"/>
</dbReference>